<sequence>MEDLKQAYTILGLEEGSSKEEVEKRYTTLLKRERSRAKEQKNESVTGKYQQQETNFKTITEAYRLILAHEDRKVTDAFNEKEYGKYKRFSGQAQKMDHFWRYYRFHTIGAIVLIVLIIYGINSYIDKREHEKFLAGLPPVDLSISLMGTFIEPDTKEQTGPERDEYYNDRLGQSLLKSFPEWKRIEHSLTFVPQEESSQYAHLQKAIVTLMSEHPDIYIVDKFMFNWIGSQSVFLNLGDAPLLAEQLTDDTAMRLQAEGDATAQIYGVDLKESQLAADLNLLHADLIVAVRANANNPDEALQFIETYLKTIP</sequence>
<dbReference type="EMBL" id="JBHTJZ010000005">
    <property type="protein sequence ID" value="MFD0958521.1"/>
    <property type="molecule type" value="Genomic_DNA"/>
</dbReference>
<gene>
    <name evidence="5" type="ORF">ACFQ2I_03885</name>
</gene>
<keyword evidence="1" id="KW-0235">DNA replication</keyword>
<evidence type="ECO:0000259" key="4">
    <source>
        <dbReference type="PROSITE" id="PS50076"/>
    </source>
</evidence>
<comment type="caution">
    <text evidence="5">The sequence shown here is derived from an EMBL/GenBank/DDBJ whole genome shotgun (WGS) entry which is preliminary data.</text>
</comment>
<keyword evidence="3" id="KW-1133">Transmembrane helix</keyword>
<dbReference type="SUPFAM" id="SSF46565">
    <property type="entry name" value="Chaperone J-domain"/>
    <property type="match status" value="1"/>
</dbReference>
<protein>
    <recommendedName>
        <fullName evidence="4">J domain-containing protein</fullName>
    </recommendedName>
</protein>
<reference evidence="6" key="1">
    <citation type="journal article" date="2019" name="Int. J. Syst. Evol. Microbiol.">
        <title>The Global Catalogue of Microorganisms (GCM) 10K type strain sequencing project: providing services to taxonomists for standard genome sequencing and annotation.</title>
        <authorList>
            <consortium name="The Broad Institute Genomics Platform"/>
            <consortium name="The Broad Institute Genome Sequencing Center for Infectious Disease"/>
            <person name="Wu L."/>
            <person name="Ma J."/>
        </authorList>
    </citation>
    <scope>NUCLEOTIDE SEQUENCE [LARGE SCALE GENOMIC DNA]</scope>
    <source>
        <strain evidence="6">CCUG 59129</strain>
    </source>
</reference>
<evidence type="ECO:0000313" key="6">
    <source>
        <dbReference type="Proteomes" id="UP001596989"/>
    </source>
</evidence>
<keyword evidence="3" id="KW-0472">Membrane</keyword>
<evidence type="ECO:0000256" key="1">
    <source>
        <dbReference type="ARBA" id="ARBA00022705"/>
    </source>
</evidence>
<dbReference type="Proteomes" id="UP001596989">
    <property type="component" value="Unassembled WGS sequence"/>
</dbReference>
<evidence type="ECO:0000313" key="5">
    <source>
        <dbReference type="EMBL" id="MFD0958521.1"/>
    </source>
</evidence>
<keyword evidence="6" id="KW-1185">Reference proteome</keyword>
<keyword evidence="3" id="KW-0812">Transmembrane</keyword>
<name>A0ABW3HLZ8_9BACL</name>
<dbReference type="InterPro" id="IPR001623">
    <property type="entry name" value="DnaJ_domain"/>
</dbReference>
<organism evidence="5 6">
    <name type="scientific">Paenibacillus chungangensis</name>
    <dbReference type="NCBI Taxonomy" id="696535"/>
    <lineage>
        <taxon>Bacteria</taxon>
        <taxon>Bacillati</taxon>
        <taxon>Bacillota</taxon>
        <taxon>Bacilli</taxon>
        <taxon>Bacillales</taxon>
        <taxon>Paenibacillaceae</taxon>
        <taxon>Paenibacillus</taxon>
    </lineage>
</organism>
<keyword evidence="2" id="KW-0346">Stress response</keyword>
<proteinExistence type="predicted"/>
<evidence type="ECO:0000256" key="2">
    <source>
        <dbReference type="ARBA" id="ARBA00023016"/>
    </source>
</evidence>
<dbReference type="InterPro" id="IPR036869">
    <property type="entry name" value="J_dom_sf"/>
</dbReference>
<evidence type="ECO:0000256" key="3">
    <source>
        <dbReference type="SAM" id="Phobius"/>
    </source>
</evidence>
<dbReference type="Gene3D" id="1.10.287.110">
    <property type="entry name" value="DnaJ domain"/>
    <property type="match status" value="1"/>
</dbReference>
<feature type="transmembrane region" description="Helical" evidence="3">
    <location>
        <begin position="102"/>
        <end position="121"/>
    </location>
</feature>
<dbReference type="RefSeq" id="WP_377562309.1">
    <property type="nucleotide sequence ID" value="NZ_JBHTJZ010000005.1"/>
</dbReference>
<feature type="domain" description="J" evidence="4">
    <location>
        <begin position="6"/>
        <end position="79"/>
    </location>
</feature>
<dbReference type="PROSITE" id="PS50076">
    <property type="entry name" value="DNAJ_2"/>
    <property type="match status" value="1"/>
</dbReference>
<accession>A0ABW3HLZ8</accession>